<organism evidence="1">
    <name type="scientific">marine metagenome</name>
    <dbReference type="NCBI Taxonomy" id="408172"/>
    <lineage>
        <taxon>unclassified sequences</taxon>
        <taxon>metagenomes</taxon>
        <taxon>ecological metagenomes</taxon>
    </lineage>
</organism>
<dbReference type="EMBL" id="UINC01008674">
    <property type="protein sequence ID" value="SVA39008.1"/>
    <property type="molecule type" value="Genomic_DNA"/>
</dbReference>
<proteinExistence type="predicted"/>
<sequence>MVHSRKMITIIVLLLSCAHMGCEMKREALGADNEIRVICSDVDKESIRTYLSTIFTDTLFTPEPEPYYHLKFSDPETYTKLKSQSQVVVAAINRDSKNPGFQLVKKMLSPEQFHFTETGDPVILAKDVHAKKQLFMVINAVSVEQLMSTIDPRKNLIRKQFHEQFIDRQSRFIFGDDRNKTLEDSLSHELGWTLKIPWGWEMIKIRSDSNFVWLGKEMPFQWIGIGWADGNLVNDDLSVGEYIWTWPVKNYGYIQFNDYKFELDKMPYNDYFAWRAQGIWETTNIKESKGGPFRSYVFYDEQSDKTFHLNYLIHHPGNDKSIFMRQLDLIVKSFTIEHS</sequence>
<dbReference type="PROSITE" id="PS51257">
    <property type="entry name" value="PROKAR_LIPOPROTEIN"/>
    <property type="match status" value="1"/>
</dbReference>
<dbReference type="InterPro" id="IPR032286">
    <property type="entry name" value="DUF4837"/>
</dbReference>
<name>A0A381VGV2_9ZZZZ</name>
<evidence type="ECO:0008006" key="2">
    <source>
        <dbReference type="Google" id="ProtNLM"/>
    </source>
</evidence>
<gene>
    <name evidence="1" type="ORF">METZ01_LOCUS91862</name>
</gene>
<evidence type="ECO:0000313" key="1">
    <source>
        <dbReference type="EMBL" id="SVA39008.1"/>
    </source>
</evidence>
<dbReference type="AlphaFoldDB" id="A0A381VGV2"/>
<accession>A0A381VGV2</accession>
<protein>
    <recommendedName>
        <fullName evidence="2">DUF4837 domain-containing protein</fullName>
    </recommendedName>
</protein>
<dbReference type="Pfam" id="PF16125">
    <property type="entry name" value="DUF4837"/>
    <property type="match status" value="2"/>
</dbReference>
<reference evidence="1" key="1">
    <citation type="submission" date="2018-05" db="EMBL/GenBank/DDBJ databases">
        <authorList>
            <person name="Lanie J.A."/>
            <person name="Ng W.-L."/>
            <person name="Kazmierczak K.M."/>
            <person name="Andrzejewski T.M."/>
            <person name="Davidsen T.M."/>
            <person name="Wayne K.J."/>
            <person name="Tettelin H."/>
            <person name="Glass J.I."/>
            <person name="Rusch D."/>
            <person name="Podicherti R."/>
            <person name="Tsui H.-C.T."/>
            <person name="Winkler M.E."/>
        </authorList>
    </citation>
    <scope>NUCLEOTIDE SEQUENCE</scope>
</reference>